<reference evidence="3" key="1">
    <citation type="submission" date="2020-03" db="EMBL/GenBank/DDBJ databases">
        <title>Genome of Pelagibius litoralis DSM 21314T.</title>
        <authorList>
            <person name="Wang G."/>
        </authorList>
    </citation>
    <scope>NUCLEOTIDE SEQUENCE</scope>
    <source>
        <strain evidence="3">DSM 21314</strain>
    </source>
</reference>
<feature type="domain" description="Glycosyl transferase family 1" evidence="1">
    <location>
        <begin position="193"/>
        <end position="348"/>
    </location>
</feature>
<comment type="caution">
    <text evidence="3">The sequence shown here is derived from an EMBL/GenBank/DDBJ whole genome shotgun (WGS) entry which is preliminary data.</text>
</comment>
<gene>
    <name evidence="3" type="ORF">HBA54_10775</name>
</gene>
<dbReference type="InterPro" id="IPR028098">
    <property type="entry name" value="Glyco_trans_4-like_N"/>
</dbReference>
<evidence type="ECO:0000313" key="3">
    <source>
        <dbReference type="EMBL" id="NIA69073.1"/>
    </source>
</evidence>
<dbReference type="CDD" id="cd03801">
    <property type="entry name" value="GT4_PimA-like"/>
    <property type="match status" value="1"/>
</dbReference>
<protein>
    <submittedName>
        <fullName evidence="3">Glycosyltransferase family 4 protein</fullName>
    </submittedName>
</protein>
<dbReference type="PANTHER" id="PTHR45947">
    <property type="entry name" value="SULFOQUINOVOSYL TRANSFERASE SQD2"/>
    <property type="match status" value="1"/>
</dbReference>
<proteinExistence type="predicted"/>
<organism evidence="3 4">
    <name type="scientific">Pelagibius litoralis</name>
    <dbReference type="NCBI Taxonomy" id="374515"/>
    <lineage>
        <taxon>Bacteria</taxon>
        <taxon>Pseudomonadati</taxon>
        <taxon>Pseudomonadota</taxon>
        <taxon>Alphaproteobacteria</taxon>
        <taxon>Rhodospirillales</taxon>
        <taxon>Rhodovibrionaceae</taxon>
        <taxon>Pelagibius</taxon>
    </lineage>
</organism>
<dbReference type="SUPFAM" id="SSF53756">
    <property type="entry name" value="UDP-Glycosyltransferase/glycogen phosphorylase"/>
    <property type="match status" value="1"/>
</dbReference>
<sequence>MSVGGTHLFLFMTEGMSLAKWRDLGMLRREIALYENLRPHLAGITIVSYGDREDAALASAFSGIDVLCNRWGLPQGIYRRLLPGLLRRARRGAAAYKSNQTSGAALALSLARRNGACFLARCGYMLSDFKRRAEGKDSAAYKNARALERDAFIGADRCVVTTEAMKDEIVGYGVPSDRVSIVPNYVDTALFKPSPPSHDGRRRVAFIGRLTAQKNPLLLIRALAGLEAELDIVGQGELRAEIEAEAARCAVAVTFHGNLQHERLPEIINTAGLFVLPSHYEGHPKTLLEAMACGAAVVGTDVSGIREVIDDEKTGLLCRPEADALRSAIARLLDDAALRRRLGEGARAHIEAKMSLDRIVELELAAYQAALAQRTKDARLGA</sequence>
<dbReference type="InterPro" id="IPR050194">
    <property type="entry name" value="Glycosyltransferase_grp1"/>
</dbReference>
<dbReference type="RefSeq" id="WP_167224303.1">
    <property type="nucleotide sequence ID" value="NZ_JAAQPH010000007.1"/>
</dbReference>
<dbReference type="EMBL" id="JAAQPH010000007">
    <property type="protein sequence ID" value="NIA69073.1"/>
    <property type="molecule type" value="Genomic_DNA"/>
</dbReference>
<dbReference type="Proteomes" id="UP000761264">
    <property type="component" value="Unassembled WGS sequence"/>
</dbReference>
<dbReference type="Gene3D" id="3.40.50.2000">
    <property type="entry name" value="Glycogen Phosphorylase B"/>
    <property type="match status" value="2"/>
</dbReference>
<evidence type="ECO:0000259" key="1">
    <source>
        <dbReference type="Pfam" id="PF00534"/>
    </source>
</evidence>
<dbReference type="PANTHER" id="PTHR45947:SF3">
    <property type="entry name" value="SULFOQUINOVOSYL TRANSFERASE SQD2"/>
    <property type="match status" value="1"/>
</dbReference>
<accession>A0A967CCH3</accession>
<name>A0A967CCH3_9PROT</name>
<keyword evidence="4" id="KW-1185">Reference proteome</keyword>
<feature type="domain" description="Glycosyltransferase subfamily 4-like N-terminal" evidence="2">
    <location>
        <begin position="130"/>
        <end position="189"/>
    </location>
</feature>
<dbReference type="AlphaFoldDB" id="A0A967CCH3"/>
<evidence type="ECO:0000259" key="2">
    <source>
        <dbReference type="Pfam" id="PF13439"/>
    </source>
</evidence>
<dbReference type="Pfam" id="PF00534">
    <property type="entry name" value="Glycos_transf_1"/>
    <property type="match status" value="1"/>
</dbReference>
<dbReference type="GO" id="GO:0016757">
    <property type="term" value="F:glycosyltransferase activity"/>
    <property type="evidence" value="ECO:0007669"/>
    <property type="project" value="InterPro"/>
</dbReference>
<dbReference type="InterPro" id="IPR001296">
    <property type="entry name" value="Glyco_trans_1"/>
</dbReference>
<evidence type="ECO:0000313" key="4">
    <source>
        <dbReference type="Proteomes" id="UP000761264"/>
    </source>
</evidence>
<dbReference type="Pfam" id="PF13439">
    <property type="entry name" value="Glyco_transf_4"/>
    <property type="match status" value="1"/>
</dbReference>